<dbReference type="AlphaFoldDB" id="A0A060BV39"/>
<dbReference type="SUPFAM" id="SSF54106">
    <property type="entry name" value="LysM domain"/>
    <property type="match status" value="1"/>
</dbReference>
<dbReference type="Pfam" id="PF01476">
    <property type="entry name" value="LysM"/>
    <property type="match status" value="1"/>
</dbReference>
<dbReference type="GO" id="GO:0008932">
    <property type="term" value="F:lytic endotransglycosylase activity"/>
    <property type="evidence" value="ECO:0007669"/>
    <property type="project" value="TreeGrafter"/>
</dbReference>
<dbReference type="PROSITE" id="PS51782">
    <property type="entry name" value="LYSM"/>
    <property type="match status" value="1"/>
</dbReference>
<name>A0A060BV39_9LACO</name>
<feature type="region of interest" description="Disordered" evidence="1">
    <location>
        <begin position="1"/>
        <end position="107"/>
    </location>
</feature>
<dbReference type="InterPro" id="IPR036779">
    <property type="entry name" value="LysM_dom_sf"/>
</dbReference>
<feature type="non-terminal residue" evidence="3">
    <location>
        <position position="173"/>
    </location>
</feature>
<dbReference type="PANTHER" id="PTHR33734:SF22">
    <property type="entry name" value="MEMBRANE-BOUND LYTIC MUREIN TRANSGLYCOSYLASE D"/>
    <property type="match status" value="1"/>
</dbReference>
<sequence>AAPAVADPRSREQALAQPFPASPAKSAQPIVPADPMTTGTTPSNTQSSPARGATETAALPGNVPVPQPRRTREQNVAVLPSQATQREKQLALAQPMPQKPADGDGKAVASAGTYTVKAGDSLNRIAKANGVSVDALKAANGLTAANIRIGQTLKLPGAAPVAGGDAVNDGLDP</sequence>
<protein>
    <submittedName>
        <fullName evidence="3">LysM</fullName>
    </submittedName>
</protein>
<evidence type="ECO:0000256" key="1">
    <source>
        <dbReference type="SAM" id="MobiDB-lite"/>
    </source>
</evidence>
<proteinExistence type="predicted"/>
<dbReference type="EMBL" id="KF119271">
    <property type="protein sequence ID" value="AIA86537.1"/>
    <property type="molecule type" value="Genomic_DNA"/>
</dbReference>
<feature type="domain" description="LysM" evidence="2">
    <location>
        <begin position="112"/>
        <end position="155"/>
    </location>
</feature>
<evidence type="ECO:0000259" key="2">
    <source>
        <dbReference type="PROSITE" id="PS51782"/>
    </source>
</evidence>
<dbReference type="CDD" id="cd00118">
    <property type="entry name" value="LysM"/>
    <property type="match status" value="1"/>
</dbReference>
<reference evidence="3" key="1">
    <citation type="journal article" date="2013" name="Environ. Microbiol.">
        <title>Seasonally variable intestinal metagenomes of the red palm weevil (Rhynchophorus ferrugineus).</title>
        <authorList>
            <person name="Jia S."/>
            <person name="Zhang X."/>
            <person name="Zhang G."/>
            <person name="Yin A."/>
            <person name="Zhang S."/>
            <person name="Li F."/>
            <person name="Wang L."/>
            <person name="Zhao D."/>
            <person name="Yun Q."/>
            <person name="Tala"/>
            <person name="Wang J."/>
            <person name="Sun G."/>
            <person name="Baabdullah M."/>
            <person name="Yu X."/>
            <person name="Hu S."/>
            <person name="Al-Mssallem I.S."/>
            <person name="Yu J."/>
        </authorList>
    </citation>
    <scope>NUCLEOTIDE SEQUENCE</scope>
</reference>
<dbReference type="InterPro" id="IPR018392">
    <property type="entry name" value="LysM"/>
</dbReference>
<dbReference type="PANTHER" id="PTHR33734">
    <property type="entry name" value="LYSM DOMAIN-CONTAINING GPI-ANCHORED PROTEIN 2"/>
    <property type="match status" value="1"/>
</dbReference>
<feature type="non-terminal residue" evidence="3">
    <location>
        <position position="1"/>
    </location>
</feature>
<dbReference type="SMART" id="SM00257">
    <property type="entry name" value="LysM"/>
    <property type="match status" value="1"/>
</dbReference>
<organism evidence="3">
    <name type="scientific">uncultured Leuconostoc sp</name>
    <dbReference type="NCBI Taxonomy" id="173262"/>
    <lineage>
        <taxon>Bacteria</taxon>
        <taxon>Bacillati</taxon>
        <taxon>Bacillota</taxon>
        <taxon>Bacilli</taxon>
        <taxon>Lactobacillales</taxon>
        <taxon>Lactobacillaceae</taxon>
        <taxon>Leuconostoc</taxon>
        <taxon>environmental samples</taxon>
    </lineage>
</organism>
<dbReference type="Gene3D" id="3.10.350.10">
    <property type="entry name" value="LysM domain"/>
    <property type="match status" value="1"/>
</dbReference>
<evidence type="ECO:0000313" key="3">
    <source>
        <dbReference type="EMBL" id="AIA86537.1"/>
    </source>
</evidence>
<feature type="compositionally biased region" description="Polar residues" evidence="1">
    <location>
        <begin position="37"/>
        <end position="49"/>
    </location>
</feature>
<accession>A0A060BV39</accession>